<dbReference type="Pfam" id="PF00227">
    <property type="entry name" value="Proteasome"/>
    <property type="match status" value="1"/>
</dbReference>
<dbReference type="Proteomes" id="UP000823046">
    <property type="component" value="Unassembled WGS sequence"/>
</dbReference>
<dbReference type="InterPro" id="IPR029055">
    <property type="entry name" value="Ntn_hydrolases_N"/>
</dbReference>
<dbReference type="SUPFAM" id="SSF56235">
    <property type="entry name" value="N-terminal nucleophile aminohydrolases (Ntn hydrolases)"/>
    <property type="match status" value="1"/>
</dbReference>
<dbReference type="InterPro" id="IPR023333">
    <property type="entry name" value="Proteasome_suB-type"/>
</dbReference>
<dbReference type="PIRSF" id="PIRSF001213">
    <property type="entry name" value="Psome_endopept_beta"/>
    <property type="match status" value="1"/>
</dbReference>
<dbReference type="EMBL" id="JADAQX010000619">
    <property type="protein sequence ID" value="KAF8819738.1"/>
    <property type="molecule type" value="Genomic_DNA"/>
</dbReference>
<dbReference type="InterPro" id="IPR001353">
    <property type="entry name" value="Proteasome_sua/b"/>
</dbReference>
<comment type="subcellular location">
    <subcellularLocation>
        <location evidence="2">Cytoplasm</location>
    </subcellularLocation>
    <subcellularLocation>
        <location evidence="2">Nucleus</location>
    </subcellularLocation>
</comment>
<protein>
    <recommendedName>
        <fullName evidence="2">Proteasome subunit beta</fullName>
    </recommendedName>
</protein>
<dbReference type="PANTHER" id="PTHR32194:SF6">
    <property type="entry name" value="PROTEASOME SUBUNIT BETA"/>
    <property type="match status" value="1"/>
</dbReference>
<dbReference type="InterPro" id="IPR016295">
    <property type="entry name" value="Proteasome_beta4"/>
</dbReference>
<accession>A0ABQ7J707</accession>
<comment type="similarity">
    <text evidence="2">Belongs to the peptidase T1B family.</text>
</comment>
<keyword evidence="2" id="KW-0963">Cytoplasm</keyword>
<name>A0ABQ7J707_9APIC</name>
<dbReference type="GO" id="GO:0000502">
    <property type="term" value="C:proteasome complex"/>
    <property type="evidence" value="ECO:0007669"/>
    <property type="project" value="UniProtKB-KW"/>
</dbReference>
<dbReference type="Gene3D" id="3.60.20.10">
    <property type="entry name" value="Glutamine Phosphoribosylpyrophosphate, subunit 1, domain 1"/>
    <property type="match status" value="1"/>
</dbReference>
<evidence type="ECO:0000313" key="4">
    <source>
        <dbReference type="Proteomes" id="UP000823046"/>
    </source>
</evidence>
<gene>
    <name evidence="3" type="ORF">IE077_004054</name>
</gene>
<keyword evidence="2 3" id="KW-0647">Proteasome</keyword>
<proteinExistence type="inferred from homology"/>
<reference evidence="3 4" key="1">
    <citation type="journal article" date="2020" name="bioRxiv">
        <title>Metabolic contributions of an alphaproteobacterial endosymbiont in the apicomplexan Cardiosporidium cionae.</title>
        <authorList>
            <person name="Hunter E.S."/>
            <person name="Paight C.J."/>
            <person name="Lane C.E."/>
        </authorList>
    </citation>
    <scope>NUCLEOTIDE SEQUENCE [LARGE SCALE GENOMIC DNA]</scope>
    <source>
        <strain evidence="3">ESH_2018</strain>
    </source>
</reference>
<dbReference type="PANTHER" id="PTHR32194">
    <property type="entry name" value="METALLOPROTEASE TLDD"/>
    <property type="match status" value="1"/>
</dbReference>
<comment type="caution">
    <text evidence="3">The sequence shown here is derived from an EMBL/GenBank/DDBJ whole genome shotgun (WGS) entry which is preliminary data.</text>
</comment>
<keyword evidence="1 2" id="KW-0539">Nucleus</keyword>
<organism evidence="3 4">
    <name type="scientific">Cardiosporidium cionae</name>
    <dbReference type="NCBI Taxonomy" id="476202"/>
    <lineage>
        <taxon>Eukaryota</taxon>
        <taxon>Sar</taxon>
        <taxon>Alveolata</taxon>
        <taxon>Apicomplexa</taxon>
        <taxon>Aconoidasida</taxon>
        <taxon>Nephromycida</taxon>
        <taxon>Cardiosporidium</taxon>
    </lineage>
</organism>
<sequence length="241" mass="26965">MLAQEELTAAMHANGNVKRSAEFTLTGGPIIGLIYEKGVILSADTGASYGKLARYKNIQRMYTCGSHTLIGGGGELSDLQHLHDILQEENMSDWVYEDANSMDPSEFASYASRILYQKRSKLTPLLTSLIVAGYKDNKPFLGYTDQFGTIFEEKFVATGMARYLSPSLLLEKYKPGMTEQEARDLLMDCWKVLLARNTGSFNRIQFATATEEGVAIEDPIKITVSWDLNAWSRPNILSRRE</sequence>
<evidence type="ECO:0000256" key="1">
    <source>
        <dbReference type="ARBA" id="ARBA00023242"/>
    </source>
</evidence>
<comment type="function">
    <text evidence="2">Non-catalytic component of the proteasome.</text>
</comment>
<evidence type="ECO:0000256" key="2">
    <source>
        <dbReference type="PIRNR" id="PIRNR001213"/>
    </source>
</evidence>
<evidence type="ECO:0000313" key="3">
    <source>
        <dbReference type="EMBL" id="KAF8819738.1"/>
    </source>
</evidence>
<keyword evidence="4" id="KW-1185">Reference proteome</keyword>